<dbReference type="PANTHER" id="PTHR21581">
    <property type="entry name" value="D-ALANYL-D-ALANINE CARBOXYPEPTIDASE"/>
    <property type="match status" value="1"/>
</dbReference>
<evidence type="ECO:0000313" key="2">
    <source>
        <dbReference type="Proteomes" id="UP001146793"/>
    </source>
</evidence>
<comment type="caution">
    <text evidence="1">The sequence shown here is derived from an EMBL/GenBank/DDBJ whole genome shotgun (WGS) entry which is preliminary data.</text>
</comment>
<gene>
    <name evidence="1" type="ORF">M0812_25090</name>
</gene>
<dbReference type="SUPFAM" id="SSF48452">
    <property type="entry name" value="TPR-like"/>
    <property type="match status" value="1"/>
</dbReference>
<dbReference type="AlphaFoldDB" id="A0AAV7YP59"/>
<dbReference type="Pfam" id="PF04733">
    <property type="entry name" value="Coatomer_E"/>
    <property type="match status" value="1"/>
</dbReference>
<organism evidence="1 2">
    <name type="scientific">Anaeramoeba flamelloides</name>
    <dbReference type="NCBI Taxonomy" id="1746091"/>
    <lineage>
        <taxon>Eukaryota</taxon>
        <taxon>Metamonada</taxon>
        <taxon>Anaeramoebidae</taxon>
        <taxon>Anaeramoeba</taxon>
    </lineage>
</organism>
<dbReference type="Gene3D" id="1.25.40.10">
    <property type="entry name" value="Tetratricopeptide repeat domain"/>
    <property type="match status" value="1"/>
</dbReference>
<dbReference type="EMBL" id="JANTQA010000057">
    <property type="protein sequence ID" value="KAJ3429730.1"/>
    <property type="molecule type" value="Genomic_DNA"/>
</dbReference>
<dbReference type="Proteomes" id="UP001146793">
    <property type="component" value="Unassembled WGS sequence"/>
</dbReference>
<proteinExistence type="predicted"/>
<sequence>MTNFLGKRTTNQNIYKKIVEETEQQTIKRLLEDFFSPMKCPELPVIININHVSKDEEGLLKLAIDKSWKNVAELSKFLSEKFKDSPEDYLHYQLCQLQALRKIKNYSEIENVINEIGDLNLPIYKFENYKKRFHNKKGSLVPFSLRVFYAESHHFLGNTQKTITQLYYLHTKCVRELNLCKKYQLEMTQKNSNINKNLNRPSIFKENLENELSFNFIPPITSTKYHFTNSINSNNLRLVFDGVEIEDFQFNNLDELFEKQFILQQREQWILFSLTNYHLYDQNYELVSKHLFELYSKYPKDPVLLSMIGRIHLKMSDLNSAQKMFKGVEDITGLTSFYSLRNGAFYNIFTENYEEALEILKELCERDPDDLVSINNLAIVHFYLSNIDKAIQLIENTIKKNPKDNIQYNLIKNLLMFYEIGAKDPENKKKILKTVISQYNNTFFELYNID</sequence>
<dbReference type="PANTHER" id="PTHR21581:SF6">
    <property type="entry name" value="TRAFFICKING PROTEIN PARTICLE COMPLEX SUBUNIT 12"/>
    <property type="match status" value="1"/>
</dbReference>
<evidence type="ECO:0000313" key="1">
    <source>
        <dbReference type="EMBL" id="KAJ3429730.1"/>
    </source>
</evidence>
<name>A0AAV7YP59_9EUKA</name>
<accession>A0AAV7YP59</accession>
<protein>
    <submittedName>
        <fullName evidence="1">Trafficking protein particle complex subunit</fullName>
    </submittedName>
</protein>
<dbReference type="InterPro" id="IPR011990">
    <property type="entry name" value="TPR-like_helical_dom_sf"/>
</dbReference>
<reference evidence="1" key="1">
    <citation type="submission" date="2022-08" db="EMBL/GenBank/DDBJ databases">
        <title>Novel sulphate-reducing endosymbionts in the free-living metamonad Anaeramoeba.</title>
        <authorList>
            <person name="Jerlstrom-Hultqvist J."/>
            <person name="Cepicka I."/>
            <person name="Gallot-Lavallee L."/>
            <person name="Salas-Leiva D."/>
            <person name="Curtis B.A."/>
            <person name="Zahonova K."/>
            <person name="Pipaliya S."/>
            <person name="Dacks J."/>
            <person name="Roger A.J."/>
        </authorList>
    </citation>
    <scope>NUCLEOTIDE SEQUENCE</scope>
    <source>
        <strain evidence="1">Busselton2</strain>
    </source>
</reference>